<sequence>MLLESKIFELERKSNVFIEKYDNLKNVRGQKNSSKIDSPVLSITYHSDMVKNGNLSVKYDEMGNTEVNELLQKINKNRDPKQLSNIHQPIPTKTSHNLVSKLEQDVGYKIPGTSSLLQNNCAQNIQKNTLHIDYPESINIPQNIKPNNIVVDNEFMMDENDEFNNPSKNLETEGDIFEVDMNNIFKNNKIKLLNNTDKKLSYSDSELMFGNDYQDILNSLPNDISDISANSLSSFDETVIKSISENLKNNIVSDSLSASIDVRKKVEDKITRVKNKSKISSKSRNSVVKK</sequence>
<reference evidence="1 2" key="1">
    <citation type="submission" date="2014-10" db="EMBL/GenBank/DDBJ databases">
        <title>Pan-genome analysis of Brazilian lineage A amoebal mimiviruses.</title>
        <authorList>
            <person name="Assis F.L."/>
            <person name="Abrahao J.S."/>
            <person name="Kroon E.G."/>
            <person name="Dornas F.P."/>
            <person name="Andrade K.R."/>
            <person name="Borato P.V.M."/>
            <person name="Pilotto M.R."/>
            <person name="Benamar S."/>
            <person name="LaScola B."/>
            <person name="Colson P."/>
        </authorList>
    </citation>
    <scope>NUCLEOTIDE SEQUENCE [LARGE SCALE GENOMIC DNA]</scope>
    <source>
        <strain evidence="1 2">Amazonia</strain>
    </source>
</reference>
<evidence type="ECO:0000313" key="1">
    <source>
        <dbReference type="EMBL" id="AKI81158.1"/>
    </source>
</evidence>
<evidence type="ECO:0000313" key="2">
    <source>
        <dbReference type="Proteomes" id="UP000274448"/>
    </source>
</evidence>
<organismHost>
    <name type="scientific">Acanthamoeba polyphaga</name>
    <name type="common">Amoeba</name>
    <dbReference type="NCBI Taxonomy" id="5757"/>
</organismHost>
<dbReference type="EMBL" id="KM982403">
    <property type="protein sequence ID" value="AKI81158.1"/>
    <property type="molecule type" value="Genomic_DNA"/>
</dbReference>
<protein>
    <submittedName>
        <fullName evidence="1">Uncharacterized protein</fullName>
    </submittedName>
</protein>
<dbReference type="Proteomes" id="UP000274448">
    <property type="component" value="Segment"/>
</dbReference>
<proteinExistence type="predicted"/>
<accession>A0A0G2Y5N4</accession>
<organism evidence="1 2">
    <name type="scientific">Acanthamoeba polyphaga mimivirus</name>
    <name type="common">APMV</name>
    <dbReference type="NCBI Taxonomy" id="212035"/>
    <lineage>
        <taxon>Viruses</taxon>
        <taxon>Varidnaviria</taxon>
        <taxon>Bamfordvirae</taxon>
        <taxon>Nucleocytoviricota</taxon>
        <taxon>Megaviricetes</taxon>
        <taxon>Imitervirales</taxon>
        <taxon>Mimiviridae</taxon>
        <taxon>Megamimivirinae</taxon>
        <taxon>Mimivirus</taxon>
        <taxon>Mimivirus bradfordmassiliense</taxon>
    </lineage>
</organism>
<name>A0A0G2Y5N4_MIMIV</name>